<dbReference type="PANTHER" id="PTHR11451">
    <property type="entry name" value="THREONINE-TRNA LIGASE"/>
    <property type="match status" value="1"/>
</dbReference>
<evidence type="ECO:0000256" key="3">
    <source>
        <dbReference type="ARBA" id="ARBA00013163"/>
    </source>
</evidence>
<dbReference type="GO" id="GO:0004829">
    <property type="term" value="F:threonine-tRNA ligase activity"/>
    <property type="evidence" value="ECO:0007669"/>
    <property type="project" value="UniProtKB-EC"/>
</dbReference>
<proteinExistence type="inferred from homology"/>
<organism evidence="14 15">
    <name type="scientific">Malassezia obtusa</name>
    <dbReference type="NCBI Taxonomy" id="76774"/>
    <lineage>
        <taxon>Eukaryota</taxon>
        <taxon>Fungi</taxon>
        <taxon>Dikarya</taxon>
        <taxon>Basidiomycota</taxon>
        <taxon>Ustilaginomycotina</taxon>
        <taxon>Malasseziomycetes</taxon>
        <taxon>Malasseziales</taxon>
        <taxon>Malasseziaceae</taxon>
        <taxon>Malassezia</taxon>
    </lineage>
</organism>
<comment type="similarity">
    <text evidence="2">Belongs to the class-II aminoacyl-tRNA synthetase family.</text>
</comment>
<dbReference type="SUPFAM" id="SSF55186">
    <property type="entry name" value="ThrRS/AlaRS common domain"/>
    <property type="match status" value="1"/>
</dbReference>
<evidence type="ECO:0000256" key="6">
    <source>
        <dbReference type="ARBA" id="ARBA00022840"/>
    </source>
</evidence>
<keyword evidence="10" id="KW-0030">Aminoacyl-tRNA synthetase</keyword>
<sequence length="802" mass="88894">MAAIRAGAHGWARRVARAARGSRTLSFSQILRVDARTVSVPQSPIRVAQLLNDACSNEAGSYLVARGSHGEAVSLLEEVGGSESPKELTFLPFESTDKLAQRSFWISAAYMLSAALDNLYGDAVLTSAPTVTSSMGASPDGTSGYTYEAVQCARPEPIAYGSNLFEAESNVAAALASVFAASHTPKLAKDDVDALEKEMKRLSGAGHDFIVEQVPWDEAWALFARNPLKLDALLQFARAQGIERPNIPIVRMSKTSFVDVAPWSCEDAVLLRRTKPIKATKILGWSAASLPAHWSSIAPEAQQVLLRLRGIAFPSSNDLQQYAAHMAEVEKSDHRALGLTQSLFFAHDSSPGSPFVLAHGMRLIRKVERVIRDLYDVFGYEEVQTPQLYRSSLWKQSGHWDKYREDMFSAQGFKEAASESRSCCDAHDAQSHLFGLKPMNCPGHCVLFSHQPRSYRELPMRVAEFSPLHRNEATGALSGLTRVRRFHQDDAHVFCTPKQVSSEIQSMLRMLALAYGVFGFGNRFELVLSTRPDNYIGEIGVWDAAEASLKEALDKSGRPWSMNEGDGAFYGPKIDIRLVDAMGRKHQTATIQLDFQLPERFQLEYALADPGETRPGIRAGHARPVMIHRAILGSFERFLAILLEQCRGWWPFWLSPRQAVVVPTYSSNEPEVHDRISAYAKQVRDQLSRGAQNGATKPDEPFLSPTMAHHALEVPSRTRFYVELPPHYLQPAGETLGKKVRQAQLGRFNFLVVVGRQEAENGTVSLRIRDERHAPAWHSSVDPAPGAPQAKVQDMWIWVSGV</sequence>
<protein>
    <recommendedName>
        <fullName evidence="3">threonine--tRNA ligase</fullName>
        <ecNumber evidence="3">6.1.1.3</ecNumber>
    </recommendedName>
    <alternativeName>
        <fullName evidence="11">Threonyl-tRNA synthetase</fullName>
    </alternativeName>
</protein>
<dbReference type="Pfam" id="PF00587">
    <property type="entry name" value="tRNA-synt_2b"/>
    <property type="match status" value="1"/>
</dbReference>
<evidence type="ECO:0000256" key="9">
    <source>
        <dbReference type="ARBA" id="ARBA00023128"/>
    </source>
</evidence>
<evidence type="ECO:0000313" key="15">
    <source>
        <dbReference type="Proteomes" id="UP001214603"/>
    </source>
</evidence>
<dbReference type="GO" id="GO:0005759">
    <property type="term" value="C:mitochondrial matrix"/>
    <property type="evidence" value="ECO:0007669"/>
    <property type="project" value="UniProtKB-SubCell"/>
</dbReference>
<dbReference type="SUPFAM" id="SSF52954">
    <property type="entry name" value="Class II aaRS ABD-related"/>
    <property type="match status" value="2"/>
</dbReference>
<dbReference type="Gene3D" id="3.30.930.10">
    <property type="entry name" value="Bira Bifunctional Protein, Domain 2"/>
    <property type="match status" value="1"/>
</dbReference>
<dbReference type="Pfam" id="PF03129">
    <property type="entry name" value="HGTP_anticodon"/>
    <property type="match status" value="1"/>
</dbReference>
<dbReference type="Gene3D" id="3.40.50.800">
    <property type="entry name" value="Anticodon-binding domain"/>
    <property type="match status" value="1"/>
</dbReference>
<feature type="domain" description="Aminoacyl-transfer RNA synthetases class-II family profile" evidence="13">
    <location>
        <begin position="360"/>
        <end position="663"/>
    </location>
</feature>
<evidence type="ECO:0000256" key="2">
    <source>
        <dbReference type="ARBA" id="ARBA00008226"/>
    </source>
</evidence>
<dbReference type="AlphaFoldDB" id="A0AAF0E0K9"/>
<dbReference type="FunFam" id="3.30.930.10:FF:000039">
    <property type="entry name" value="Threonyl-tRNA synthetase, mitochondrial"/>
    <property type="match status" value="1"/>
</dbReference>
<dbReference type="InterPro" id="IPR006195">
    <property type="entry name" value="aa-tRNA-synth_II"/>
</dbReference>
<keyword evidence="15" id="KW-1185">Reference proteome</keyword>
<keyword evidence="6" id="KW-0067">ATP-binding</keyword>
<dbReference type="Proteomes" id="UP001214603">
    <property type="component" value="Chromosome 2"/>
</dbReference>
<evidence type="ECO:0000256" key="11">
    <source>
        <dbReference type="ARBA" id="ARBA00031900"/>
    </source>
</evidence>
<keyword evidence="5" id="KW-0547">Nucleotide-binding</keyword>
<evidence type="ECO:0000256" key="7">
    <source>
        <dbReference type="ARBA" id="ARBA00022917"/>
    </source>
</evidence>
<dbReference type="PANTHER" id="PTHR11451:SF46">
    <property type="entry name" value="THREONINE--TRNA LIGASE"/>
    <property type="match status" value="1"/>
</dbReference>
<reference evidence="14" key="1">
    <citation type="submission" date="2023-03" db="EMBL/GenBank/DDBJ databases">
        <title>Mating type loci evolution in Malassezia.</title>
        <authorList>
            <person name="Coelho M.A."/>
        </authorList>
    </citation>
    <scope>NUCLEOTIDE SEQUENCE</scope>
    <source>
        <strain evidence="14">CBS 7876</strain>
    </source>
</reference>
<accession>A0AAF0E0K9</accession>
<dbReference type="EC" id="6.1.1.3" evidence="3"/>
<dbReference type="InterPro" id="IPR002320">
    <property type="entry name" value="Thr-tRNA-ligase_IIa"/>
</dbReference>
<gene>
    <name evidence="14" type="primary">MST1</name>
    <name evidence="14" type="ORF">MOBT1_001674</name>
</gene>
<dbReference type="EMBL" id="CP119935">
    <property type="protein sequence ID" value="WFD02985.1"/>
    <property type="molecule type" value="Genomic_DNA"/>
</dbReference>
<keyword evidence="7" id="KW-0648">Protein biosynthesis</keyword>
<dbReference type="CDD" id="cd00771">
    <property type="entry name" value="ThrRS_core"/>
    <property type="match status" value="1"/>
</dbReference>
<evidence type="ECO:0000256" key="5">
    <source>
        <dbReference type="ARBA" id="ARBA00022741"/>
    </source>
</evidence>
<keyword evidence="9" id="KW-0496">Mitochondrion</keyword>
<evidence type="ECO:0000256" key="4">
    <source>
        <dbReference type="ARBA" id="ARBA00022598"/>
    </source>
</evidence>
<dbReference type="InterPro" id="IPR004154">
    <property type="entry name" value="Anticodon-bd"/>
</dbReference>
<comment type="subcellular location">
    <subcellularLocation>
        <location evidence="1">Mitochondrion matrix</location>
    </subcellularLocation>
</comment>
<dbReference type="SUPFAM" id="SSF55681">
    <property type="entry name" value="Class II aaRS and biotin synthetases"/>
    <property type="match status" value="1"/>
</dbReference>
<dbReference type="GO" id="GO:0005524">
    <property type="term" value="F:ATP binding"/>
    <property type="evidence" value="ECO:0007669"/>
    <property type="project" value="UniProtKB-KW"/>
</dbReference>
<comment type="catalytic activity">
    <reaction evidence="12">
        <text>tRNA(Thr) + L-threonine + ATP = L-threonyl-tRNA(Thr) + AMP + diphosphate + H(+)</text>
        <dbReference type="Rhea" id="RHEA:24624"/>
        <dbReference type="Rhea" id="RHEA-COMP:9670"/>
        <dbReference type="Rhea" id="RHEA-COMP:9704"/>
        <dbReference type="ChEBI" id="CHEBI:15378"/>
        <dbReference type="ChEBI" id="CHEBI:30616"/>
        <dbReference type="ChEBI" id="CHEBI:33019"/>
        <dbReference type="ChEBI" id="CHEBI:57926"/>
        <dbReference type="ChEBI" id="CHEBI:78442"/>
        <dbReference type="ChEBI" id="CHEBI:78534"/>
        <dbReference type="ChEBI" id="CHEBI:456215"/>
        <dbReference type="EC" id="6.1.1.3"/>
    </reaction>
</comment>
<dbReference type="InterPro" id="IPR018163">
    <property type="entry name" value="Thr/Ala-tRNA-synth_IIc_edit"/>
</dbReference>
<dbReference type="PRINTS" id="PR01047">
    <property type="entry name" value="TRNASYNTHTHR"/>
</dbReference>
<keyword evidence="4 14" id="KW-0436">Ligase</keyword>
<evidence type="ECO:0000256" key="12">
    <source>
        <dbReference type="ARBA" id="ARBA00049515"/>
    </source>
</evidence>
<dbReference type="Gene3D" id="3.30.980.10">
    <property type="entry name" value="Threonyl-trna Synthetase, Chain A, domain 2"/>
    <property type="match status" value="1"/>
</dbReference>
<keyword evidence="8" id="KW-0809">Transit peptide</keyword>
<dbReference type="InterPro" id="IPR033728">
    <property type="entry name" value="ThrRS_core"/>
</dbReference>
<dbReference type="InterPro" id="IPR002314">
    <property type="entry name" value="aa-tRNA-synt_IIb"/>
</dbReference>
<evidence type="ECO:0000256" key="8">
    <source>
        <dbReference type="ARBA" id="ARBA00022946"/>
    </source>
</evidence>
<evidence type="ECO:0000259" key="13">
    <source>
        <dbReference type="PROSITE" id="PS50862"/>
    </source>
</evidence>
<dbReference type="InterPro" id="IPR036621">
    <property type="entry name" value="Anticodon-bd_dom_sf"/>
</dbReference>
<evidence type="ECO:0000256" key="10">
    <source>
        <dbReference type="ARBA" id="ARBA00023146"/>
    </source>
</evidence>
<evidence type="ECO:0000256" key="1">
    <source>
        <dbReference type="ARBA" id="ARBA00004305"/>
    </source>
</evidence>
<dbReference type="PROSITE" id="PS50862">
    <property type="entry name" value="AA_TRNA_LIGASE_II"/>
    <property type="match status" value="1"/>
</dbReference>
<dbReference type="InterPro" id="IPR045864">
    <property type="entry name" value="aa-tRNA-synth_II/BPL/LPL"/>
</dbReference>
<dbReference type="GO" id="GO:0006435">
    <property type="term" value="P:threonyl-tRNA aminoacylation"/>
    <property type="evidence" value="ECO:0007669"/>
    <property type="project" value="InterPro"/>
</dbReference>
<name>A0AAF0E0K9_9BASI</name>
<dbReference type="NCBIfam" id="TIGR00418">
    <property type="entry name" value="thrS"/>
    <property type="match status" value="1"/>
</dbReference>
<evidence type="ECO:0000313" key="14">
    <source>
        <dbReference type="EMBL" id="WFD02985.1"/>
    </source>
</evidence>